<evidence type="ECO:0000313" key="1">
    <source>
        <dbReference type="EMBL" id="WIF96749.1"/>
    </source>
</evidence>
<accession>A0ABY8UW58</accession>
<dbReference type="RefSeq" id="WP_231417015.1">
    <property type="nucleotide sequence ID" value="NZ_CP126446.1"/>
</dbReference>
<evidence type="ECO:0000313" key="2">
    <source>
        <dbReference type="Proteomes" id="UP001236652"/>
    </source>
</evidence>
<proteinExistence type="predicted"/>
<reference evidence="1 2" key="1">
    <citation type="submission" date="2023-05" db="EMBL/GenBank/DDBJ databases">
        <title>Comparative genomics reveals the evidence of polycyclic aromatic hydrocarbons degradation in moderately halophilic genus Pontibacillus.</title>
        <authorList>
            <person name="Yang H."/>
            <person name="Qian Z."/>
        </authorList>
    </citation>
    <scope>NUCLEOTIDE SEQUENCE [LARGE SCALE GENOMIC DNA]</scope>
    <source>
        <strain evidence="2">HN14</strain>
    </source>
</reference>
<name>A0ABY8UW58_9BACI</name>
<gene>
    <name evidence="1" type="ORF">QNI29_13430</name>
</gene>
<protein>
    <submittedName>
        <fullName evidence="1">Group-specific protein</fullName>
    </submittedName>
</protein>
<keyword evidence="2" id="KW-1185">Reference proteome</keyword>
<dbReference type="Proteomes" id="UP001236652">
    <property type="component" value="Chromosome"/>
</dbReference>
<sequence length="195" mass="23112">MQYVYHKVPEKMSGKWLVPLNRLKDEELLNLYKKKYYNHPERSKLLERTIPKLNCLWNDVVHFLPIHPYFVYKALNDTGVNVTSKLQFYKIPMRNLDKNQNALYLYEKETYRGPASPIEEDQIQAVTSATYKELTTLPSETKDYFDQKHNRAEPMGMFHYIPHILSLGEVEIADAEVIRWNGKPNECNKKIPPFY</sequence>
<dbReference type="EMBL" id="CP126446">
    <property type="protein sequence ID" value="WIF96749.1"/>
    <property type="molecule type" value="Genomic_DNA"/>
</dbReference>
<organism evidence="1 2">
    <name type="scientific">Pontibacillus chungwhensis</name>
    <dbReference type="NCBI Taxonomy" id="265426"/>
    <lineage>
        <taxon>Bacteria</taxon>
        <taxon>Bacillati</taxon>
        <taxon>Bacillota</taxon>
        <taxon>Bacilli</taxon>
        <taxon>Bacillales</taxon>
        <taxon>Bacillaceae</taxon>
        <taxon>Pontibacillus</taxon>
    </lineage>
</organism>